<evidence type="ECO:0000256" key="4">
    <source>
        <dbReference type="ARBA" id="ARBA00022741"/>
    </source>
</evidence>
<keyword evidence="7 10" id="KW-0546">Nucleotide metabolism</keyword>
<feature type="binding site" evidence="10">
    <location>
        <position position="185"/>
    </location>
    <ligand>
        <name>substrate</name>
    </ligand>
</feature>
<comment type="subunit">
    <text evidence="2 10">Homodimer.</text>
</comment>
<dbReference type="GO" id="GO:0046872">
    <property type="term" value="F:metal ion binding"/>
    <property type="evidence" value="ECO:0007669"/>
    <property type="project" value="UniProtKB-KW"/>
</dbReference>
<evidence type="ECO:0000256" key="5">
    <source>
        <dbReference type="ARBA" id="ARBA00022801"/>
    </source>
</evidence>
<name>A0A839Z9D8_9HYPH</name>
<feature type="binding site" evidence="10">
    <location>
        <position position="76"/>
    </location>
    <ligand>
        <name>Mg(2+)</name>
        <dbReference type="ChEBI" id="CHEBI:18420"/>
    </ligand>
</feature>
<evidence type="ECO:0000256" key="3">
    <source>
        <dbReference type="ARBA" id="ARBA00022723"/>
    </source>
</evidence>
<evidence type="ECO:0000256" key="11">
    <source>
        <dbReference type="RuleBase" id="RU003781"/>
    </source>
</evidence>
<dbReference type="RefSeq" id="WP_183188788.1">
    <property type="nucleotide sequence ID" value="NZ_JACICD010000002.1"/>
</dbReference>
<dbReference type="GO" id="GO:0009146">
    <property type="term" value="P:purine nucleoside triphosphate catabolic process"/>
    <property type="evidence" value="ECO:0007669"/>
    <property type="project" value="UniProtKB-UniRule"/>
</dbReference>
<feature type="binding site" evidence="10">
    <location>
        <position position="47"/>
    </location>
    <ligand>
        <name>Mg(2+)</name>
        <dbReference type="ChEBI" id="CHEBI:18420"/>
    </ligand>
</feature>
<dbReference type="GO" id="GO:0036222">
    <property type="term" value="F:XTP diphosphatase activity"/>
    <property type="evidence" value="ECO:0007669"/>
    <property type="project" value="UniProtKB-UniRule"/>
</dbReference>
<evidence type="ECO:0000256" key="6">
    <source>
        <dbReference type="ARBA" id="ARBA00022842"/>
    </source>
</evidence>
<dbReference type="HAMAP" id="MF_01405">
    <property type="entry name" value="Non_canon_purine_NTPase"/>
    <property type="match status" value="1"/>
</dbReference>
<gene>
    <name evidence="12" type="ORF">FHS55_001192</name>
</gene>
<dbReference type="Proteomes" id="UP000533469">
    <property type="component" value="Unassembled WGS sequence"/>
</dbReference>
<dbReference type="Pfam" id="PF01725">
    <property type="entry name" value="Ham1p_like"/>
    <property type="match status" value="1"/>
</dbReference>
<dbReference type="EC" id="3.6.1.66" evidence="10"/>
<dbReference type="GO" id="GO:0017111">
    <property type="term" value="F:ribonucleoside triphosphate phosphatase activity"/>
    <property type="evidence" value="ECO:0007669"/>
    <property type="project" value="InterPro"/>
</dbReference>
<comment type="function">
    <text evidence="10">Pyrophosphatase that catalyzes the hydrolysis of nucleoside triphosphates to their monophosphate derivatives, with a high preference for the non-canonical purine nucleotides XTP (xanthosine triphosphate), dITP (deoxyinosine triphosphate) and ITP. Seems to function as a house-cleaning enzyme that removes non-canonical purine nucleotides from the nucleotide pool, thus preventing their incorporation into DNA/RNA and avoiding chromosomal lesions.</text>
</comment>
<keyword evidence="6 10" id="KW-0460">Magnesium</keyword>
<protein>
    <recommendedName>
        <fullName evidence="10">dITP/XTP pyrophosphatase</fullName>
        <ecNumber evidence="10">3.6.1.66</ecNumber>
    </recommendedName>
    <alternativeName>
        <fullName evidence="10">Non-canonical purine NTP pyrophosphatase</fullName>
    </alternativeName>
    <alternativeName>
        <fullName evidence="10">Non-standard purine NTP pyrophosphatase</fullName>
    </alternativeName>
    <alternativeName>
        <fullName evidence="10">Nucleoside-triphosphate diphosphatase</fullName>
    </alternativeName>
    <alternativeName>
        <fullName evidence="10">Nucleoside-triphosphate pyrophosphatase</fullName>
        <shortName evidence="10">NTPase</shortName>
    </alternativeName>
</protein>
<comment type="catalytic activity">
    <reaction evidence="10">
        <text>ITP + H2O = IMP + diphosphate + H(+)</text>
        <dbReference type="Rhea" id="RHEA:29399"/>
        <dbReference type="ChEBI" id="CHEBI:15377"/>
        <dbReference type="ChEBI" id="CHEBI:15378"/>
        <dbReference type="ChEBI" id="CHEBI:33019"/>
        <dbReference type="ChEBI" id="CHEBI:58053"/>
        <dbReference type="ChEBI" id="CHEBI:61402"/>
        <dbReference type="EC" id="3.6.1.66"/>
    </reaction>
</comment>
<dbReference type="GO" id="GO:0035870">
    <property type="term" value="F:dITP diphosphatase activity"/>
    <property type="evidence" value="ECO:0007669"/>
    <property type="project" value="UniProtKB-UniRule"/>
</dbReference>
<dbReference type="CDD" id="cd00515">
    <property type="entry name" value="HAM1"/>
    <property type="match status" value="1"/>
</dbReference>
<dbReference type="AlphaFoldDB" id="A0A839Z9D8"/>
<keyword evidence="5 10" id="KW-0378">Hydrolase</keyword>
<feature type="binding site" evidence="10">
    <location>
        <position position="77"/>
    </location>
    <ligand>
        <name>substrate</name>
    </ligand>
</feature>
<dbReference type="FunFam" id="3.90.950.10:FF:000001">
    <property type="entry name" value="dITP/XTP pyrophosphatase"/>
    <property type="match status" value="1"/>
</dbReference>
<accession>A0A839Z9D8</accession>
<evidence type="ECO:0000313" key="12">
    <source>
        <dbReference type="EMBL" id="MBB3770597.1"/>
    </source>
</evidence>
<keyword evidence="13" id="KW-1185">Reference proteome</keyword>
<evidence type="ECO:0000256" key="10">
    <source>
        <dbReference type="HAMAP-Rule" id="MF_01405"/>
    </source>
</evidence>
<reference evidence="12 13" key="1">
    <citation type="submission" date="2020-08" db="EMBL/GenBank/DDBJ databases">
        <title>Genomic Encyclopedia of Type Strains, Phase IV (KMG-IV): sequencing the most valuable type-strain genomes for metagenomic binning, comparative biology and taxonomic classification.</title>
        <authorList>
            <person name="Goeker M."/>
        </authorList>
    </citation>
    <scope>NUCLEOTIDE SEQUENCE [LARGE SCALE GENOMIC DNA]</scope>
    <source>
        <strain evidence="12 13">DSM 5895</strain>
    </source>
</reference>
<keyword evidence="3 10" id="KW-0479">Metal-binding</keyword>
<comment type="similarity">
    <text evidence="1 10 11">Belongs to the HAM1 NTPase family.</text>
</comment>
<evidence type="ECO:0000256" key="9">
    <source>
        <dbReference type="ARBA" id="ARBA00052017"/>
    </source>
</evidence>
<sequence length="227" mass="24378">MEQHRRLTGRIVIATHNPGKLEEMRGLLAPYGVEAVSAGELDLPEPEETGLTFGENARIKAISAANATGLPAFADDSGLCVEALGGAPGLYTARWAGPEKDFYKAMSRVEEELREAGADEPEDRRGFFISALCLAWPDGHVEDFEGIVEGTLVWPPRGPSGFGYDPMFQPDGHERTFGEMTGDEKHGLPPLGRGLSHRARAFMALAQASLGATFDDGDAAPLEDRLG</sequence>
<evidence type="ECO:0000313" key="13">
    <source>
        <dbReference type="Proteomes" id="UP000533469"/>
    </source>
</evidence>
<proteinExistence type="inferred from homology"/>
<organism evidence="12 13">
    <name type="scientific">Ancylobacter tetraedralis</name>
    <dbReference type="NCBI Taxonomy" id="217068"/>
    <lineage>
        <taxon>Bacteria</taxon>
        <taxon>Pseudomonadati</taxon>
        <taxon>Pseudomonadota</taxon>
        <taxon>Alphaproteobacteria</taxon>
        <taxon>Hyphomicrobiales</taxon>
        <taxon>Xanthobacteraceae</taxon>
        <taxon>Ancylobacter</taxon>
    </lineage>
</organism>
<keyword evidence="4 10" id="KW-0547">Nucleotide-binding</keyword>
<dbReference type="PANTHER" id="PTHR11067">
    <property type="entry name" value="INOSINE TRIPHOSPHATE PYROPHOSPHATASE/HAM1 PROTEIN"/>
    <property type="match status" value="1"/>
</dbReference>
<dbReference type="InterPro" id="IPR002637">
    <property type="entry name" value="RdgB/HAM1"/>
</dbReference>
<dbReference type="InterPro" id="IPR029001">
    <property type="entry name" value="ITPase-like_fam"/>
</dbReference>
<feature type="binding site" evidence="10">
    <location>
        <begin position="162"/>
        <end position="165"/>
    </location>
    <ligand>
        <name>substrate</name>
    </ligand>
</feature>
<dbReference type="NCBIfam" id="TIGR00042">
    <property type="entry name" value="RdgB/HAM1 family non-canonical purine NTP pyrophosphatase"/>
    <property type="match status" value="1"/>
</dbReference>
<dbReference type="Gene3D" id="3.90.950.10">
    <property type="match status" value="1"/>
</dbReference>
<feature type="binding site" evidence="10">
    <location>
        <begin position="197"/>
        <end position="198"/>
    </location>
    <ligand>
        <name>substrate</name>
    </ligand>
</feature>
<comment type="catalytic activity">
    <reaction evidence="8 10">
        <text>dITP + H2O = dIMP + diphosphate + H(+)</text>
        <dbReference type="Rhea" id="RHEA:28342"/>
        <dbReference type="ChEBI" id="CHEBI:15377"/>
        <dbReference type="ChEBI" id="CHEBI:15378"/>
        <dbReference type="ChEBI" id="CHEBI:33019"/>
        <dbReference type="ChEBI" id="CHEBI:61194"/>
        <dbReference type="ChEBI" id="CHEBI:61382"/>
        <dbReference type="EC" id="3.6.1.66"/>
    </reaction>
</comment>
<comment type="caution">
    <text evidence="12">The sequence shown here is derived from an EMBL/GenBank/DDBJ whole genome shotgun (WGS) entry which is preliminary data.</text>
</comment>
<evidence type="ECO:0000256" key="8">
    <source>
        <dbReference type="ARBA" id="ARBA00051875"/>
    </source>
</evidence>
<evidence type="ECO:0000256" key="7">
    <source>
        <dbReference type="ARBA" id="ARBA00023080"/>
    </source>
</evidence>
<comment type="cofactor">
    <cofactor evidence="10">
        <name>Mg(2+)</name>
        <dbReference type="ChEBI" id="CHEBI:18420"/>
    </cofactor>
    <text evidence="10">Binds 1 Mg(2+) ion per subunit.</text>
</comment>
<dbReference type="GO" id="GO:0000166">
    <property type="term" value="F:nucleotide binding"/>
    <property type="evidence" value="ECO:0007669"/>
    <property type="project" value="UniProtKB-KW"/>
</dbReference>
<evidence type="ECO:0000256" key="2">
    <source>
        <dbReference type="ARBA" id="ARBA00011738"/>
    </source>
</evidence>
<dbReference type="PANTHER" id="PTHR11067:SF9">
    <property type="entry name" value="INOSINE TRIPHOSPHATE PYROPHOSPHATASE"/>
    <property type="match status" value="1"/>
</dbReference>
<dbReference type="InterPro" id="IPR020922">
    <property type="entry name" value="dITP/XTP_pyrophosphatase"/>
</dbReference>
<evidence type="ECO:0000256" key="1">
    <source>
        <dbReference type="ARBA" id="ARBA00008023"/>
    </source>
</evidence>
<comment type="catalytic activity">
    <reaction evidence="9 10">
        <text>XTP + H2O = XMP + diphosphate + H(+)</text>
        <dbReference type="Rhea" id="RHEA:28610"/>
        <dbReference type="ChEBI" id="CHEBI:15377"/>
        <dbReference type="ChEBI" id="CHEBI:15378"/>
        <dbReference type="ChEBI" id="CHEBI:33019"/>
        <dbReference type="ChEBI" id="CHEBI:57464"/>
        <dbReference type="ChEBI" id="CHEBI:61314"/>
        <dbReference type="EC" id="3.6.1.66"/>
    </reaction>
</comment>
<dbReference type="GO" id="GO:0036220">
    <property type="term" value="F:ITP diphosphatase activity"/>
    <property type="evidence" value="ECO:0007669"/>
    <property type="project" value="UniProtKB-UniRule"/>
</dbReference>
<dbReference type="SUPFAM" id="SSF52972">
    <property type="entry name" value="ITPase-like"/>
    <property type="match status" value="1"/>
</dbReference>
<dbReference type="GO" id="GO:0005829">
    <property type="term" value="C:cytosol"/>
    <property type="evidence" value="ECO:0007669"/>
    <property type="project" value="TreeGrafter"/>
</dbReference>
<feature type="binding site" evidence="10">
    <location>
        <begin position="15"/>
        <end position="20"/>
    </location>
    <ligand>
        <name>substrate</name>
    </ligand>
</feature>
<dbReference type="GO" id="GO:0009117">
    <property type="term" value="P:nucleotide metabolic process"/>
    <property type="evidence" value="ECO:0007669"/>
    <property type="project" value="UniProtKB-KW"/>
</dbReference>
<dbReference type="EMBL" id="JACICD010000002">
    <property type="protein sequence ID" value="MBB3770597.1"/>
    <property type="molecule type" value="Genomic_DNA"/>
</dbReference>
<feature type="active site" description="Proton acceptor" evidence="10">
    <location>
        <position position="76"/>
    </location>
</feature>